<evidence type="ECO:0000256" key="6">
    <source>
        <dbReference type="ARBA" id="ARBA00022679"/>
    </source>
</evidence>
<dbReference type="EC" id="2.3.2.27" evidence="4 15"/>
<comment type="function">
    <text evidence="15">Acts in a DNA repair pathway for removal of UV-induced DNA damage that is distinct from classical nucleotide excision repair and in repair of ionizing radiation damage. Functions in homologous recombination repair of DNA double strand breaks and in recovery of stalled replication forks.</text>
</comment>
<evidence type="ECO:0000256" key="13">
    <source>
        <dbReference type="ARBA" id="ARBA00023204"/>
    </source>
</evidence>
<dbReference type="AlphaFoldDB" id="A0A1V8SAB5"/>
<evidence type="ECO:0000256" key="11">
    <source>
        <dbReference type="ARBA" id="ARBA00022833"/>
    </source>
</evidence>
<dbReference type="GO" id="GO:0000724">
    <property type="term" value="P:double-strand break repair via homologous recombination"/>
    <property type="evidence" value="ECO:0007669"/>
    <property type="project" value="TreeGrafter"/>
</dbReference>
<evidence type="ECO:0000313" key="18">
    <source>
        <dbReference type="EMBL" id="OQN95880.1"/>
    </source>
</evidence>
<dbReference type="GO" id="GO:0008270">
    <property type="term" value="F:zinc ion binding"/>
    <property type="evidence" value="ECO:0007669"/>
    <property type="project" value="UniProtKB-KW"/>
</dbReference>
<feature type="compositionally biased region" description="Low complexity" evidence="16">
    <location>
        <begin position="297"/>
        <end position="307"/>
    </location>
</feature>
<keyword evidence="8 15" id="KW-0227">DNA damage</keyword>
<evidence type="ECO:0000313" key="19">
    <source>
        <dbReference type="Proteomes" id="UP000192596"/>
    </source>
</evidence>
<evidence type="ECO:0000256" key="3">
    <source>
        <dbReference type="ARBA" id="ARBA00010258"/>
    </source>
</evidence>
<keyword evidence="12 15" id="KW-0233">DNA recombination</keyword>
<evidence type="ECO:0000256" key="5">
    <source>
        <dbReference type="ARBA" id="ARBA00019422"/>
    </source>
</evidence>
<dbReference type="InterPro" id="IPR013083">
    <property type="entry name" value="Znf_RING/FYVE/PHD"/>
</dbReference>
<dbReference type="InParanoid" id="A0A1V8SAB5"/>
<proteinExistence type="inferred from homology"/>
<comment type="catalytic activity">
    <reaction evidence="1 15">
        <text>S-ubiquitinyl-[E2 ubiquitin-conjugating enzyme]-L-cysteine + [acceptor protein]-L-lysine = [E2 ubiquitin-conjugating enzyme]-L-cysteine + N(6)-ubiquitinyl-[acceptor protein]-L-lysine.</text>
        <dbReference type="EC" id="2.3.2.27"/>
    </reaction>
</comment>
<comment type="subunit">
    <text evidence="15">Component of the Smc5-Smc6 complex.</text>
</comment>
<dbReference type="Gene3D" id="1.10.10.10">
    <property type="entry name" value="Winged helix-like DNA-binding domain superfamily/Winged helix DNA-binding domain"/>
    <property type="match status" value="1"/>
</dbReference>
<evidence type="ECO:0000256" key="14">
    <source>
        <dbReference type="ARBA" id="ARBA00023242"/>
    </source>
</evidence>
<dbReference type="InterPro" id="IPR036388">
    <property type="entry name" value="WH-like_DNA-bd_sf"/>
</dbReference>
<dbReference type="Gene3D" id="3.30.40.10">
    <property type="entry name" value="Zinc/RING finger domain, C3HC4 (zinc finger)"/>
    <property type="match status" value="1"/>
</dbReference>
<keyword evidence="10 15" id="KW-0833">Ubl conjugation pathway</keyword>
<keyword evidence="7 15" id="KW-0479">Metal-binding</keyword>
<dbReference type="OrthoDB" id="185455at2759"/>
<evidence type="ECO:0000256" key="15">
    <source>
        <dbReference type="RuleBase" id="RU368018"/>
    </source>
</evidence>
<gene>
    <name evidence="18" type="ORF">B0A48_18165</name>
</gene>
<evidence type="ECO:0000256" key="10">
    <source>
        <dbReference type="ARBA" id="ARBA00022786"/>
    </source>
</evidence>
<evidence type="ECO:0000256" key="7">
    <source>
        <dbReference type="ARBA" id="ARBA00022723"/>
    </source>
</evidence>
<keyword evidence="13 15" id="KW-0234">DNA repair</keyword>
<keyword evidence="9 15" id="KW-0863">Zinc-finger</keyword>
<dbReference type="InterPro" id="IPR014857">
    <property type="entry name" value="Nse1_RING_C4HC3-type"/>
</dbReference>
<protein>
    <recommendedName>
        <fullName evidence="5 15">Non-structural maintenance of chromosomes element 1 homolog</fullName>
        <ecNumber evidence="4 15">2.3.2.27</ecNumber>
    </recommendedName>
</protein>
<dbReference type="Pfam" id="PF08746">
    <property type="entry name" value="zf-RING-like"/>
    <property type="match status" value="1"/>
</dbReference>
<evidence type="ECO:0000259" key="17">
    <source>
        <dbReference type="Pfam" id="PF08746"/>
    </source>
</evidence>
<reference evidence="19" key="1">
    <citation type="submission" date="2017-03" db="EMBL/GenBank/DDBJ databases">
        <title>Genomes of endolithic fungi from Antarctica.</title>
        <authorList>
            <person name="Coleine C."/>
            <person name="Masonjones S."/>
            <person name="Stajich J.E."/>
        </authorList>
    </citation>
    <scope>NUCLEOTIDE SEQUENCE [LARGE SCALE GENOMIC DNA]</scope>
    <source>
        <strain evidence="19">CCFEE 5527</strain>
    </source>
</reference>
<evidence type="ECO:0000256" key="8">
    <source>
        <dbReference type="ARBA" id="ARBA00022763"/>
    </source>
</evidence>
<dbReference type="GO" id="GO:0061630">
    <property type="term" value="F:ubiquitin protein ligase activity"/>
    <property type="evidence" value="ECO:0007669"/>
    <property type="project" value="UniProtKB-EC"/>
</dbReference>
<evidence type="ECO:0000256" key="16">
    <source>
        <dbReference type="SAM" id="MobiDB-lite"/>
    </source>
</evidence>
<dbReference type="GO" id="GO:0030915">
    <property type="term" value="C:Smc5-Smc6 complex"/>
    <property type="evidence" value="ECO:0007669"/>
    <property type="project" value="UniProtKB-UniRule"/>
</dbReference>
<dbReference type="Proteomes" id="UP000192596">
    <property type="component" value="Unassembled WGS sequence"/>
</dbReference>
<dbReference type="CDD" id="cd16493">
    <property type="entry name" value="RING-CH-C4HC3_NSE1"/>
    <property type="match status" value="1"/>
</dbReference>
<feature type="domain" description="Non-structural maintenance of chromosomes element 1 RING C4HC3-type" evidence="17">
    <location>
        <begin position="234"/>
        <end position="277"/>
    </location>
</feature>
<dbReference type="SUPFAM" id="SSF57850">
    <property type="entry name" value="RING/U-box"/>
    <property type="match status" value="1"/>
</dbReference>
<comment type="subcellular location">
    <subcellularLocation>
        <location evidence="2 15">Nucleus</location>
    </subcellularLocation>
</comment>
<dbReference type="PANTHER" id="PTHR20973">
    <property type="entry name" value="NON-SMC ELEMENT 1-RELATED"/>
    <property type="match status" value="1"/>
</dbReference>
<dbReference type="STRING" id="1507870.A0A1V8SAB5"/>
<dbReference type="Gene3D" id="3.90.1150.220">
    <property type="match status" value="1"/>
</dbReference>
<keyword evidence="11 15" id="KW-0862">Zinc</keyword>
<organism evidence="18 19">
    <name type="scientific">Cryoendolithus antarcticus</name>
    <dbReference type="NCBI Taxonomy" id="1507870"/>
    <lineage>
        <taxon>Eukaryota</taxon>
        <taxon>Fungi</taxon>
        <taxon>Dikarya</taxon>
        <taxon>Ascomycota</taxon>
        <taxon>Pezizomycotina</taxon>
        <taxon>Dothideomycetes</taxon>
        <taxon>Dothideomycetidae</taxon>
        <taxon>Cladosporiales</taxon>
        <taxon>Cladosporiaceae</taxon>
        <taxon>Cryoendolithus</taxon>
    </lineage>
</organism>
<dbReference type="EMBL" id="NAJO01000077">
    <property type="protein sequence ID" value="OQN95880.1"/>
    <property type="molecule type" value="Genomic_DNA"/>
</dbReference>
<accession>A0A1V8SAB5</accession>
<name>A0A1V8SAB5_9PEZI</name>
<evidence type="ECO:0000256" key="12">
    <source>
        <dbReference type="ARBA" id="ARBA00023172"/>
    </source>
</evidence>
<evidence type="ECO:0000256" key="9">
    <source>
        <dbReference type="ARBA" id="ARBA00022771"/>
    </source>
</evidence>
<dbReference type="InterPro" id="IPR011513">
    <property type="entry name" value="Nse1"/>
</dbReference>
<evidence type="ECO:0000256" key="4">
    <source>
        <dbReference type="ARBA" id="ARBA00012483"/>
    </source>
</evidence>
<comment type="similarity">
    <text evidence="3 15">Belongs to the NSE1 family.</text>
</comment>
<keyword evidence="19" id="KW-1185">Reference proteome</keyword>
<comment type="caution">
    <text evidence="18">The sequence shown here is derived from an EMBL/GenBank/DDBJ whole genome shotgun (WGS) entry which is preliminary data.</text>
</comment>
<dbReference type="GO" id="GO:0005634">
    <property type="term" value="C:nucleus"/>
    <property type="evidence" value="ECO:0007669"/>
    <property type="project" value="UniProtKB-SubCell"/>
</dbReference>
<feature type="region of interest" description="Disordered" evidence="16">
    <location>
        <begin position="279"/>
        <end position="329"/>
    </location>
</feature>
<sequence>MDNPLYDNTHRAFLQALLASQTLTFPQAQTLLAKVQTAADPSRPVPPNDILREEFTSYITALNEAISPFDFEIRSTIHQIRTGEEVWALVNVQSDGVTQMATHLGVEELGFLRRVLDRMFETNNTQAREVMAVTGQEALQCARVGSGRESGVGATQGEESQARVVCITQVQAEKVLAGLVKEGWFEESRKGWYSLSPRALMELRGWLVDTYNDPPDEDGEEDEEEARHQNIKFCAACKGIVTVGQRCPQLACAARLHDHCVGKMWAAQGRREECPSCKKEWKEPGMVGEKAARRGRPSAGAGAARPSNGRRRTSGMNTDGAADEESSDD</sequence>
<evidence type="ECO:0000256" key="2">
    <source>
        <dbReference type="ARBA" id="ARBA00004123"/>
    </source>
</evidence>
<evidence type="ECO:0000256" key="1">
    <source>
        <dbReference type="ARBA" id="ARBA00000900"/>
    </source>
</evidence>
<keyword evidence="6 15" id="KW-0808">Transferase</keyword>
<keyword evidence="14 15" id="KW-0539">Nucleus</keyword>
<dbReference type="PANTHER" id="PTHR20973:SF0">
    <property type="entry name" value="NON-STRUCTURAL MAINTENANCE OF CHROMOSOMES ELEMENT 1 HOMOLOG"/>
    <property type="match status" value="1"/>
</dbReference>
<dbReference type="Pfam" id="PF07574">
    <property type="entry name" value="SMC_Nse1"/>
    <property type="match status" value="1"/>
</dbReference>